<keyword evidence="2" id="KW-0808">Transferase</keyword>
<evidence type="ECO:0000259" key="1">
    <source>
        <dbReference type="Pfam" id="PF13649"/>
    </source>
</evidence>
<dbReference type="InterPro" id="IPR041698">
    <property type="entry name" value="Methyltransf_25"/>
</dbReference>
<evidence type="ECO:0000313" key="2">
    <source>
        <dbReference type="EMBL" id="MBG6064452.1"/>
    </source>
</evidence>
<comment type="caution">
    <text evidence="2">The sequence shown here is derived from an EMBL/GenBank/DDBJ whole genome shotgun (WGS) entry which is preliminary data.</text>
</comment>
<keyword evidence="2" id="KW-0489">Methyltransferase</keyword>
<dbReference type="InterPro" id="IPR029063">
    <property type="entry name" value="SAM-dependent_MTases_sf"/>
</dbReference>
<dbReference type="PANTHER" id="PTHR42912">
    <property type="entry name" value="METHYLTRANSFERASE"/>
    <property type="match status" value="1"/>
</dbReference>
<proteinExistence type="predicted"/>
<dbReference type="Proteomes" id="UP000614915">
    <property type="component" value="Unassembled WGS sequence"/>
</dbReference>
<dbReference type="InterPro" id="IPR050508">
    <property type="entry name" value="Methyltransf_Superfamily"/>
</dbReference>
<gene>
    <name evidence="2" type="ORF">IW248_000739</name>
</gene>
<dbReference type="SUPFAM" id="SSF53335">
    <property type="entry name" value="S-adenosyl-L-methionine-dependent methyltransferases"/>
    <property type="match status" value="1"/>
</dbReference>
<organism evidence="2 3">
    <name type="scientific">Micromonospora ureilytica</name>
    <dbReference type="NCBI Taxonomy" id="709868"/>
    <lineage>
        <taxon>Bacteria</taxon>
        <taxon>Bacillati</taxon>
        <taxon>Actinomycetota</taxon>
        <taxon>Actinomycetes</taxon>
        <taxon>Micromonosporales</taxon>
        <taxon>Micromonosporaceae</taxon>
        <taxon>Micromonospora</taxon>
    </lineage>
</organism>
<dbReference type="GO" id="GO:0008168">
    <property type="term" value="F:methyltransferase activity"/>
    <property type="evidence" value="ECO:0007669"/>
    <property type="project" value="UniProtKB-KW"/>
</dbReference>
<protein>
    <submittedName>
        <fullName evidence="2">SAM-dependent methyltransferase</fullName>
    </submittedName>
</protein>
<evidence type="ECO:0000313" key="3">
    <source>
        <dbReference type="Proteomes" id="UP000614915"/>
    </source>
</evidence>
<dbReference type="GO" id="GO:0032259">
    <property type="term" value="P:methylation"/>
    <property type="evidence" value="ECO:0007669"/>
    <property type="project" value="UniProtKB-KW"/>
</dbReference>
<dbReference type="EMBL" id="JADOTX010000001">
    <property type="protein sequence ID" value="MBG6064452.1"/>
    <property type="molecule type" value="Genomic_DNA"/>
</dbReference>
<sequence>MATQRPPVCRTKPDGQARDGMNRFYDDIAADYDRLWGDQEYAADELAFLRDLAGSGPALEVGVGTGRVAIPLSGTGLRVVGVDPSPGMLAVLAAKADNAERANVEVLVNDLRLTGVRGTYTLIYCVFHTFFYADSRADQKRFLERARDLLAPGGRVVVEAYHAGASRLARWADGIRLTEVSPEGCEYEIYRHDGEAQTVHVTWVRCDRERLRCSSWTERYVTPGQLDDLATQAGLVSDQRWSTFGRAPFDANARRFVAVYRLPSAGGAQAGGGREQRR</sequence>
<dbReference type="Gene3D" id="3.40.50.150">
    <property type="entry name" value="Vaccinia Virus protein VP39"/>
    <property type="match status" value="1"/>
</dbReference>
<dbReference type="RefSeq" id="WP_196925644.1">
    <property type="nucleotide sequence ID" value="NZ_CP108567.1"/>
</dbReference>
<feature type="domain" description="Methyltransferase" evidence="1">
    <location>
        <begin position="59"/>
        <end position="154"/>
    </location>
</feature>
<keyword evidence="3" id="KW-1185">Reference proteome</keyword>
<dbReference type="CDD" id="cd02440">
    <property type="entry name" value="AdoMet_MTases"/>
    <property type="match status" value="1"/>
</dbReference>
<accession>A0ABS0JBL7</accession>
<dbReference type="Pfam" id="PF13649">
    <property type="entry name" value="Methyltransf_25"/>
    <property type="match status" value="1"/>
</dbReference>
<reference evidence="2 3" key="1">
    <citation type="submission" date="2020-11" db="EMBL/GenBank/DDBJ databases">
        <title>Sequencing the genomes of 1000 actinobacteria strains.</title>
        <authorList>
            <person name="Klenk H.-P."/>
        </authorList>
    </citation>
    <scope>NUCLEOTIDE SEQUENCE [LARGE SCALE GENOMIC DNA]</scope>
    <source>
        <strain evidence="2 3">DSM 101692</strain>
    </source>
</reference>
<name>A0ABS0JBL7_9ACTN</name>